<name>A0A939C3G5_9ACTN</name>
<keyword evidence="3 6" id="KW-0812">Transmembrane</keyword>
<dbReference type="InterPro" id="IPR000620">
    <property type="entry name" value="EamA_dom"/>
</dbReference>
<organism evidence="8 9">
    <name type="scientific">Nakamurella leprariae</name>
    <dbReference type="NCBI Taxonomy" id="2803911"/>
    <lineage>
        <taxon>Bacteria</taxon>
        <taxon>Bacillati</taxon>
        <taxon>Actinomycetota</taxon>
        <taxon>Actinomycetes</taxon>
        <taxon>Nakamurellales</taxon>
        <taxon>Nakamurellaceae</taxon>
        <taxon>Nakamurella</taxon>
    </lineage>
</organism>
<evidence type="ECO:0000256" key="1">
    <source>
        <dbReference type="ARBA" id="ARBA00004141"/>
    </source>
</evidence>
<evidence type="ECO:0000256" key="6">
    <source>
        <dbReference type="SAM" id="Phobius"/>
    </source>
</evidence>
<feature type="transmembrane region" description="Helical" evidence="6">
    <location>
        <begin position="182"/>
        <end position="204"/>
    </location>
</feature>
<dbReference type="InterPro" id="IPR050638">
    <property type="entry name" value="AA-Vitamin_Transporters"/>
</dbReference>
<feature type="domain" description="EamA" evidence="7">
    <location>
        <begin position="151"/>
        <end position="283"/>
    </location>
</feature>
<evidence type="ECO:0000313" key="9">
    <source>
        <dbReference type="Proteomes" id="UP000663792"/>
    </source>
</evidence>
<dbReference type="EMBL" id="JAERWK010000023">
    <property type="protein sequence ID" value="MBM9469077.1"/>
    <property type="molecule type" value="Genomic_DNA"/>
</dbReference>
<keyword evidence="4 6" id="KW-1133">Transmembrane helix</keyword>
<dbReference type="RefSeq" id="WP_205262038.1">
    <property type="nucleotide sequence ID" value="NZ_JAERWK010000023.1"/>
</dbReference>
<evidence type="ECO:0000256" key="3">
    <source>
        <dbReference type="ARBA" id="ARBA00022692"/>
    </source>
</evidence>
<feature type="transmembrane region" description="Helical" evidence="6">
    <location>
        <begin position="153"/>
        <end position="170"/>
    </location>
</feature>
<evidence type="ECO:0000259" key="7">
    <source>
        <dbReference type="Pfam" id="PF00892"/>
    </source>
</evidence>
<dbReference type="GO" id="GO:0016020">
    <property type="term" value="C:membrane"/>
    <property type="evidence" value="ECO:0007669"/>
    <property type="project" value="UniProtKB-SubCell"/>
</dbReference>
<feature type="transmembrane region" description="Helical" evidence="6">
    <location>
        <begin position="72"/>
        <end position="92"/>
    </location>
</feature>
<dbReference type="AlphaFoldDB" id="A0A939C3G5"/>
<accession>A0A939C3G5</accession>
<proteinExistence type="inferred from homology"/>
<comment type="subcellular location">
    <subcellularLocation>
        <location evidence="1">Membrane</location>
        <topology evidence="1">Multi-pass membrane protein</topology>
    </subcellularLocation>
</comment>
<feature type="transmembrane region" description="Helical" evidence="6">
    <location>
        <begin position="98"/>
        <end position="116"/>
    </location>
</feature>
<protein>
    <submittedName>
        <fullName evidence="8">EamA family transporter</fullName>
    </submittedName>
</protein>
<evidence type="ECO:0000256" key="2">
    <source>
        <dbReference type="ARBA" id="ARBA00007362"/>
    </source>
</evidence>
<dbReference type="InterPro" id="IPR037185">
    <property type="entry name" value="EmrE-like"/>
</dbReference>
<gene>
    <name evidence="8" type="ORF">JL106_17460</name>
</gene>
<evidence type="ECO:0000256" key="4">
    <source>
        <dbReference type="ARBA" id="ARBA00022989"/>
    </source>
</evidence>
<dbReference type="Proteomes" id="UP000663792">
    <property type="component" value="Unassembled WGS sequence"/>
</dbReference>
<feature type="transmembrane region" description="Helical" evidence="6">
    <location>
        <begin position="210"/>
        <end position="228"/>
    </location>
</feature>
<evidence type="ECO:0000313" key="8">
    <source>
        <dbReference type="EMBL" id="MBM9469077.1"/>
    </source>
</evidence>
<comment type="similarity">
    <text evidence="2">Belongs to the EamA transporter family.</text>
</comment>
<dbReference type="PANTHER" id="PTHR32322">
    <property type="entry name" value="INNER MEMBRANE TRANSPORTER"/>
    <property type="match status" value="1"/>
</dbReference>
<feature type="transmembrane region" description="Helical" evidence="6">
    <location>
        <begin position="123"/>
        <end position="141"/>
    </location>
</feature>
<keyword evidence="9" id="KW-1185">Reference proteome</keyword>
<feature type="transmembrane region" description="Helical" evidence="6">
    <location>
        <begin position="240"/>
        <end position="260"/>
    </location>
</feature>
<feature type="transmembrane region" description="Helical" evidence="6">
    <location>
        <begin position="42"/>
        <end position="60"/>
    </location>
</feature>
<evidence type="ECO:0000256" key="5">
    <source>
        <dbReference type="ARBA" id="ARBA00023136"/>
    </source>
</evidence>
<reference evidence="8" key="1">
    <citation type="submission" date="2021-01" db="EMBL/GenBank/DDBJ databases">
        <title>YIM 132084 draft genome.</title>
        <authorList>
            <person name="An D."/>
        </authorList>
    </citation>
    <scope>NUCLEOTIDE SEQUENCE</scope>
    <source>
        <strain evidence="8">YIM 132084</strain>
    </source>
</reference>
<keyword evidence="5 6" id="KW-0472">Membrane</keyword>
<dbReference type="SUPFAM" id="SSF103481">
    <property type="entry name" value="Multidrug resistance efflux transporter EmrE"/>
    <property type="match status" value="2"/>
</dbReference>
<comment type="caution">
    <text evidence="8">The sequence shown here is derived from an EMBL/GenBank/DDBJ whole genome shotgun (WGS) entry which is preliminary data.</text>
</comment>
<dbReference type="Pfam" id="PF00892">
    <property type="entry name" value="EamA"/>
    <property type="match status" value="1"/>
</dbReference>
<dbReference type="PANTHER" id="PTHR32322:SF2">
    <property type="entry name" value="EAMA DOMAIN-CONTAINING PROTEIN"/>
    <property type="match status" value="1"/>
</dbReference>
<feature type="transmembrane region" description="Helical" evidence="6">
    <location>
        <begin position="266"/>
        <end position="288"/>
    </location>
</feature>
<sequence>MSSAPSQSRHHPGATALVLGSCISLQFGAALATTLFPHLGAWGVTTLRLGFAAVVLLVLARPRVRRWPASTWRTVLLFGVALAGMNGAFYAAIDRIPLGTAVAIEFLGPLVLAAVLSRRGRDLAWVGLALVGILLLGLDSIRRDASLDPVGVLWALVAAAFWAGYILASARAAGRTSGTGGLAVAVAVATVLVLPFGASGAAFALADPSLLVVALATALLASVIPYSLELAALRRIPKHVFGVLLSLEPAVAALAGLLLLDQHVGPLQLIAIGCVVLASAGITLAGSVPKRRRTRERVVVPA</sequence>